<evidence type="ECO:0000313" key="2">
    <source>
        <dbReference type="EMBL" id="KFB73118.1"/>
    </source>
</evidence>
<sequence>MFVLDHVGLTHGGPDKGAPASDRSIAPTTSAPFSTTLRQPRRSGLHWCGIIDHLKQGKGSYMRQHLFAVCSVALLSTGQAAEPFSLKSADFVHQGTLAEKHVLNGFGCSGGNLSPALEWSNPPAGTKSFALLVHDPDAPTGGSGWWHWVVIDIPATSRLLPFGAGKPDGVGLPEGATQWKTDFGGPGWGGPCPPIGDRPHNYHFTLHALKVEKLELPANGSTALVGYMVHANSLGKAILTGTYGR</sequence>
<dbReference type="CDD" id="cd00865">
    <property type="entry name" value="PEBP_bact_arch"/>
    <property type="match status" value="1"/>
</dbReference>
<dbReference type="Proteomes" id="UP000020077">
    <property type="component" value="Unassembled WGS sequence"/>
</dbReference>
<dbReference type="Gene3D" id="3.90.280.10">
    <property type="entry name" value="PEBP-like"/>
    <property type="match status" value="1"/>
</dbReference>
<dbReference type="PANTHER" id="PTHR30289">
    <property type="entry name" value="UNCHARACTERIZED PROTEIN YBCL-RELATED"/>
    <property type="match status" value="1"/>
</dbReference>
<dbReference type="InterPro" id="IPR005247">
    <property type="entry name" value="YbhB_YbcL/LppC-like"/>
</dbReference>
<dbReference type="EMBL" id="JDVG02000283">
    <property type="protein sequence ID" value="KFB73118.1"/>
    <property type="molecule type" value="Genomic_DNA"/>
</dbReference>
<dbReference type="Pfam" id="PF01161">
    <property type="entry name" value="PBP"/>
    <property type="match status" value="1"/>
</dbReference>
<dbReference type="NCBIfam" id="TIGR00481">
    <property type="entry name" value="YbhB/YbcL family Raf kinase inhibitor-like protein"/>
    <property type="match status" value="1"/>
</dbReference>
<evidence type="ECO:0000313" key="3">
    <source>
        <dbReference type="Proteomes" id="UP000020077"/>
    </source>
</evidence>
<gene>
    <name evidence="2" type="ORF">AW09_001645</name>
</gene>
<accession>A0A080LWQ4</accession>
<dbReference type="AlphaFoldDB" id="A0A080LWQ4"/>
<name>A0A080LWQ4_9PROT</name>
<dbReference type="SUPFAM" id="SSF49777">
    <property type="entry name" value="PEBP-like"/>
    <property type="match status" value="1"/>
</dbReference>
<dbReference type="InterPro" id="IPR008914">
    <property type="entry name" value="PEBP"/>
</dbReference>
<evidence type="ECO:0000256" key="1">
    <source>
        <dbReference type="SAM" id="MobiDB-lite"/>
    </source>
</evidence>
<reference evidence="2 3" key="1">
    <citation type="submission" date="2014-02" db="EMBL/GenBank/DDBJ databases">
        <title>Expanding our view of genomic diversity in Candidatus Accumulibacter clades.</title>
        <authorList>
            <person name="Skennerton C.T."/>
            <person name="Barr J.J."/>
            <person name="Slater F.R."/>
            <person name="Bond P.L."/>
            <person name="Tyson G.W."/>
        </authorList>
    </citation>
    <scope>NUCLEOTIDE SEQUENCE [LARGE SCALE GENOMIC DNA]</scope>
    <source>
        <strain evidence="3">BA-91</strain>
    </source>
</reference>
<dbReference type="InterPro" id="IPR036610">
    <property type="entry name" value="PEBP-like_sf"/>
</dbReference>
<organism evidence="2 3">
    <name type="scientific">Candidatus Accumulibacter phosphatis</name>
    <dbReference type="NCBI Taxonomy" id="327160"/>
    <lineage>
        <taxon>Bacteria</taxon>
        <taxon>Pseudomonadati</taxon>
        <taxon>Pseudomonadota</taxon>
        <taxon>Betaproteobacteria</taxon>
        <taxon>Candidatus Accumulibacter</taxon>
    </lineage>
</organism>
<comment type="caution">
    <text evidence="2">The sequence shown here is derived from an EMBL/GenBank/DDBJ whole genome shotgun (WGS) entry which is preliminary data.</text>
</comment>
<feature type="region of interest" description="Disordered" evidence="1">
    <location>
        <begin position="9"/>
        <end position="36"/>
    </location>
</feature>
<dbReference type="PANTHER" id="PTHR30289:SF1">
    <property type="entry name" value="PEBP (PHOSPHATIDYLETHANOLAMINE-BINDING PROTEIN) FAMILY PROTEIN"/>
    <property type="match status" value="1"/>
</dbReference>
<proteinExistence type="predicted"/>
<feature type="compositionally biased region" description="Polar residues" evidence="1">
    <location>
        <begin position="26"/>
        <end position="36"/>
    </location>
</feature>
<protein>
    <submittedName>
        <fullName evidence="2">Putative kinase inhibitor</fullName>
    </submittedName>
</protein>